<evidence type="ECO:0000313" key="2">
    <source>
        <dbReference type="EMBL" id="GEQ49589.1"/>
    </source>
</evidence>
<organism evidence="3 4">
    <name type="scientific">Tetragenococcus koreensis</name>
    <dbReference type="NCBI Taxonomy" id="290335"/>
    <lineage>
        <taxon>Bacteria</taxon>
        <taxon>Bacillati</taxon>
        <taxon>Bacillota</taxon>
        <taxon>Bacilli</taxon>
        <taxon>Lactobacillales</taxon>
        <taxon>Enterococcaceae</taxon>
        <taxon>Tetragenococcus</taxon>
    </lineage>
</organism>
<keyword evidence="5" id="KW-1185">Reference proteome</keyword>
<accession>A0AAN4UBW2</accession>
<dbReference type="InterPro" id="IPR000182">
    <property type="entry name" value="GNAT_dom"/>
</dbReference>
<reference evidence="3" key="1">
    <citation type="submission" date="2019-08" db="EMBL/GenBank/DDBJ databases">
        <authorList>
            <person name="Ishikawa M."/>
            <person name="Suzuki T."/>
            <person name="Matsutani M."/>
        </authorList>
    </citation>
    <scope>NUCLEOTIDE SEQUENCE</scope>
    <source>
        <strain evidence="3">7C1</strain>
        <strain evidence="2">8C4</strain>
    </source>
</reference>
<dbReference type="EMBL" id="BKBQ01000020">
    <property type="protein sequence ID" value="GEQ54570.1"/>
    <property type="molecule type" value="Genomic_DNA"/>
</dbReference>
<dbReference type="Pfam" id="PF13673">
    <property type="entry name" value="Acetyltransf_10"/>
    <property type="match status" value="1"/>
</dbReference>
<feature type="domain" description="N-acetyltransferase" evidence="1">
    <location>
        <begin position="14"/>
        <end position="151"/>
    </location>
</feature>
<name>A0AAN4UBW2_9ENTE</name>
<dbReference type="PROSITE" id="PS51186">
    <property type="entry name" value="GNAT"/>
    <property type="match status" value="1"/>
</dbReference>
<dbReference type="InterPro" id="IPR016181">
    <property type="entry name" value="Acyl_CoA_acyltransferase"/>
</dbReference>
<comment type="caution">
    <text evidence="3">The sequence shown here is derived from an EMBL/GenBank/DDBJ whole genome shotgun (WGS) entry which is preliminary data.</text>
</comment>
<dbReference type="AlphaFoldDB" id="A0AAN4UBW2"/>
<sequence>MILERKNNMQTKIKKFSDVTLQEYHQLMKARVAVFVVEQACPYQEVDDIDLEAIHFWLENDKNEIIAYARIYHDEQAVHFGRVLVKKEERGKGFGRQLIQLVMEWINQEFPEETLHIEAETYLQDFYASFDFQAISDEYLLDGISHIAMEK</sequence>
<dbReference type="Proteomes" id="UP000886607">
    <property type="component" value="Unassembled WGS sequence"/>
</dbReference>
<gene>
    <name evidence="2" type="ORF">TK11N_14410</name>
    <name evidence="3" type="ORF">TK2N_14140</name>
</gene>
<dbReference type="Gene3D" id="3.40.630.30">
    <property type="match status" value="1"/>
</dbReference>
<protein>
    <submittedName>
        <fullName evidence="3">GNAT family acetyltransferase</fullName>
    </submittedName>
</protein>
<proteinExistence type="predicted"/>
<dbReference type="Proteomes" id="UP000886597">
    <property type="component" value="Unassembled WGS sequence"/>
</dbReference>
<dbReference type="SUPFAM" id="SSF55729">
    <property type="entry name" value="Acyl-CoA N-acyltransferases (Nat)"/>
    <property type="match status" value="1"/>
</dbReference>
<dbReference type="GO" id="GO:0016747">
    <property type="term" value="F:acyltransferase activity, transferring groups other than amino-acyl groups"/>
    <property type="evidence" value="ECO:0007669"/>
    <property type="project" value="InterPro"/>
</dbReference>
<evidence type="ECO:0000313" key="5">
    <source>
        <dbReference type="Proteomes" id="UP000886607"/>
    </source>
</evidence>
<dbReference type="CDD" id="cd04301">
    <property type="entry name" value="NAT_SF"/>
    <property type="match status" value="1"/>
</dbReference>
<evidence type="ECO:0000313" key="4">
    <source>
        <dbReference type="Proteomes" id="UP000886597"/>
    </source>
</evidence>
<evidence type="ECO:0000259" key="1">
    <source>
        <dbReference type="PROSITE" id="PS51186"/>
    </source>
</evidence>
<evidence type="ECO:0000313" key="3">
    <source>
        <dbReference type="EMBL" id="GEQ54570.1"/>
    </source>
</evidence>
<reference evidence="3" key="2">
    <citation type="journal article" date="2020" name="Int. Dairy J.">
        <title>Lactic acid bacterial diversity in Brie cheese focusing on salt concentration and pH of isolation medium and characterisation of halophilic and alkaliphilic lactic acid bacterial isolates.</title>
        <authorList>
            <person name="Unno R."/>
            <person name="Matsutani M."/>
            <person name="Suzuki T."/>
            <person name="Kodama K."/>
            <person name="Matsushita H."/>
            <person name="Yamasato K."/>
            <person name="Koizumi Y."/>
            <person name="Ishikawa M."/>
        </authorList>
    </citation>
    <scope>NUCLEOTIDE SEQUENCE</scope>
    <source>
        <strain evidence="3">7C1</strain>
        <strain evidence="2">8C4</strain>
    </source>
</reference>
<dbReference type="EMBL" id="BKBO01000021">
    <property type="protein sequence ID" value="GEQ49589.1"/>
    <property type="molecule type" value="Genomic_DNA"/>
</dbReference>